<reference evidence="8 9" key="1">
    <citation type="submission" date="2018-11" db="EMBL/GenBank/DDBJ databases">
        <title>Schleiferia aggregans sp. nov., a moderately thermophilic heterotrophic bacterium isolated from microbial mats at a terrestrial hot spring.</title>
        <authorList>
            <person name="Iino T."/>
            <person name="Ohkuma M."/>
            <person name="Haruta S."/>
        </authorList>
    </citation>
    <scope>NUCLEOTIDE SEQUENCE [LARGE SCALE GENOMIC DNA]</scope>
    <source>
        <strain evidence="8 9">LA</strain>
    </source>
</reference>
<organism evidence="8 9">
    <name type="scientific">Thermaurantimonas aggregans</name>
    <dbReference type="NCBI Taxonomy" id="2173829"/>
    <lineage>
        <taxon>Bacteria</taxon>
        <taxon>Pseudomonadati</taxon>
        <taxon>Bacteroidota</taxon>
        <taxon>Flavobacteriia</taxon>
        <taxon>Flavobacteriales</taxon>
        <taxon>Schleiferiaceae</taxon>
        <taxon>Thermaurantimonas</taxon>
    </lineage>
</organism>
<comment type="function">
    <text evidence="7">Functions as a peptidoglycan terminase that cleaves nascent peptidoglycan strands endolytically to terminate their elongation.</text>
</comment>
<dbReference type="RefSeq" id="WP_124398291.1">
    <property type="nucleotide sequence ID" value="NZ_BHZE01000018.1"/>
</dbReference>
<dbReference type="PANTHER" id="PTHR30518:SF2">
    <property type="entry name" value="ENDOLYTIC MUREIN TRANSGLYCOSYLASE"/>
    <property type="match status" value="1"/>
</dbReference>
<evidence type="ECO:0000256" key="5">
    <source>
        <dbReference type="ARBA" id="ARBA00023239"/>
    </source>
</evidence>
<dbReference type="PANTHER" id="PTHR30518">
    <property type="entry name" value="ENDOLYTIC MUREIN TRANSGLYCOSYLASE"/>
    <property type="match status" value="1"/>
</dbReference>
<keyword evidence="1 7" id="KW-1003">Cell membrane</keyword>
<accession>A0A401XMK1</accession>
<dbReference type="GO" id="GO:0071555">
    <property type="term" value="P:cell wall organization"/>
    <property type="evidence" value="ECO:0007669"/>
    <property type="project" value="UniProtKB-KW"/>
</dbReference>
<keyword evidence="4 7" id="KW-0472">Membrane</keyword>
<proteinExistence type="inferred from homology"/>
<evidence type="ECO:0000256" key="4">
    <source>
        <dbReference type="ARBA" id="ARBA00023136"/>
    </source>
</evidence>
<dbReference type="Gene3D" id="3.30.160.60">
    <property type="entry name" value="Classic Zinc Finger"/>
    <property type="match status" value="1"/>
</dbReference>
<keyword evidence="3 7" id="KW-1133">Transmembrane helix</keyword>
<dbReference type="OrthoDB" id="9814591at2"/>
<evidence type="ECO:0000256" key="6">
    <source>
        <dbReference type="ARBA" id="ARBA00023316"/>
    </source>
</evidence>
<dbReference type="Proteomes" id="UP000286715">
    <property type="component" value="Unassembled WGS sequence"/>
</dbReference>
<evidence type="ECO:0000256" key="1">
    <source>
        <dbReference type="ARBA" id="ARBA00022475"/>
    </source>
</evidence>
<evidence type="ECO:0000313" key="9">
    <source>
        <dbReference type="Proteomes" id="UP000286715"/>
    </source>
</evidence>
<dbReference type="Gene3D" id="3.30.1490.480">
    <property type="entry name" value="Endolytic murein transglycosylase"/>
    <property type="match status" value="1"/>
</dbReference>
<dbReference type="Pfam" id="PF02618">
    <property type="entry name" value="YceG"/>
    <property type="match status" value="1"/>
</dbReference>
<sequence>MKFFKYLFGVGFVATLAALAFYFYVFQTKNIAIKSFDLYISTGAEYSVILDSLKHNGVLKDIRSFDLAARLMKYPTLVKPGKYHLTENLTNKELINMLRTGRQVPVKVIFNNISFFEELSKILSQNLESDSATFLFHFNTENTSKKYGFSKETFPLMFIPDTYEFYWNTSPEKFTQKMYDNYKKFWNEERVKKASKIGLSPEEVGILASIVESETKKADEMPVVAGLYLNRLRKNIPLQADPTVVYATQLEKGVRSKRVYFKDLTINSPYNTYLYKGLPPGPILFPSKTALLSVLNAKEHSFLYMCADPKRPGYHLFTSDYQEHLRNAARYRTWVNSLNIN</sequence>
<evidence type="ECO:0000256" key="7">
    <source>
        <dbReference type="HAMAP-Rule" id="MF_02065"/>
    </source>
</evidence>
<dbReference type="NCBIfam" id="TIGR00247">
    <property type="entry name" value="endolytic transglycosylase MltG"/>
    <property type="match status" value="1"/>
</dbReference>
<evidence type="ECO:0000313" key="8">
    <source>
        <dbReference type="EMBL" id="GCD78232.1"/>
    </source>
</evidence>
<evidence type="ECO:0000256" key="3">
    <source>
        <dbReference type="ARBA" id="ARBA00022989"/>
    </source>
</evidence>
<dbReference type="GO" id="GO:0008932">
    <property type="term" value="F:lytic endotransglycosylase activity"/>
    <property type="evidence" value="ECO:0007669"/>
    <property type="project" value="UniProtKB-UniRule"/>
</dbReference>
<dbReference type="HAMAP" id="MF_02065">
    <property type="entry name" value="MltG"/>
    <property type="match status" value="1"/>
</dbReference>
<evidence type="ECO:0000256" key="2">
    <source>
        <dbReference type="ARBA" id="ARBA00022692"/>
    </source>
</evidence>
<keyword evidence="9" id="KW-1185">Reference proteome</keyword>
<dbReference type="EC" id="4.2.2.29" evidence="7"/>
<dbReference type="GO" id="GO:0005886">
    <property type="term" value="C:plasma membrane"/>
    <property type="evidence" value="ECO:0007669"/>
    <property type="project" value="UniProtKB-SubCell"/>
</dbReference>
<name>A0A401XMK1_9FLAO</name>
<dbReference type="GO" id="GO:0009252">
    <property type="term" value="P:peptidoglycan biosynthetic process"/>
    <property type="evidence" value="ECO:0007669"/>
    <property type="project" value="UniProtKB-UniRule"/>
</dbReference>
<keyword evidence="5 7" id="KW-0456">Lyase</keyword>
<keyword evidence="6 7" id="KW-0961">Cell wall biogenesis/degradation</keyword>
<dbReference type="AlphaFoldDB" id="A0A401XMK1"/>
<dbReference type="InterPro" id="IPR003770">
    <property type="entry name" value="MLTG-like"/>
</dbReference>
<comment type="subcellular location">
    <subcellularLocation>
        <location evidence="7">Cell membrane</location>
        <topology evidence="7">Single-pass membrane protein</topology>
    </subcellularLocation>
</comment>
<protein>
    <recommendedName>
        <fullName evidence="7">Endolytic murein transglycosylase</fullName>
        <ecNumber evidence="7">4.2.2.29</ecNumber>
    </recommendedName>
    <alternativeName>
        <fullName evidence="7">Peptidoglycan lytic transglycosylase</fullName>
    </alternativeName>
    <alternativeName>
        <fullName evidence="7">Peptidoglycan polymerization terminase</fullName>
    </alternativeName>
</protein>
<comment type="similarity">
    <text evidence="7">Belongs to the transglycosylase MltG family.</text>
</comment>
<gene>
    <name evidence="8" type="primary">pabC</name>
    <name evidence="7" type="synonym">mltG</name>
    <name evidence="8" type="ORF">JCM31826_17140</name>
</gene>
<keyword evidence="2 7" id="KW-0812">Transmembrane</keyword>
<comment type="catalytic activity">
    <reaction evidence="7">
        <text>a peptidoglycan chain = a peptidoglycan chain with N-acetyl-1,6-anhydromuramyl-[peptide] at the reducing end + a peptidoglycan chain with N-acetylglucosamine at the non-reducing end.</text>
        <dbReference type="EC" id="4.2.2.29"/>
    </reaction>
</comment>
<feature type="site" description="Important for catalytic activity" evidence="7">
    <location>
        <position position="214"/>
    </location>
</feature>
<dbReference type="CDD" id="cd08010">
    <property type="entry name" value="MltG_like"/>
    <property type="match status" value="1"/>
</dbReference>
<comment type="caution">
    <text evidence="8">The sequence shown here is derived from an EMBL/GenBank/DDBJ whole genome shotgun (WGS) entry which is preliminary data.</text>
</comment>
<dbReference type="EMBL" id="BHZE01000018">
    <property type="protein sequence ID" value="GCD78232.1"/>
    <property type="molecule type" value="Genomic_DNA"/>
</dbReference>
<feature type="transmembrane region" description="Helical" evidence="7">
    <location>
        <begin position="6"/>
        <end position="26"/>
    </location>
</feature>